<dbReference type="InterPro" id="IPR037396">
    <property type="entry name" value="FMN_HAD"/>
</dbReference>
<evidence type="ECO:0000256" key="6">
    <source>
        <dbReference type="PIRSR" id="PIRSR000138-1"/>
    </source>
</evidence>
<dbReference type="Gene3D" id="3.20.20.70">
    <property type="entry name" value="Aldolase class I"/>
    <property type="match status" value="1"/>
</dbReference>
<organism evidence="9 10">
    <name type="scientific">Thalassospira profundimaris</name>
    <dbReference type="NCBI Taxonomy" id="502049"/>
    <lineage>
        <taxon>Bacteria</taxon>
        <taxon>Pseudomonadati</taxon>
        <taxon>Pseudomonadota</taxon>
        <taxon>Alphaproteobacteria</taxon>
        <taxon>Rhodospirillales</taxon>
        <taxon>Thalassospiraceae</taxon>
        <taxon>Thalassospira</taxon>
    </lineage>
</organism>
<keyword evidence="4" id="KW-0560">Oxidoreductase</keyword>
<dbReference type="InterPro" id="IPR012133">
    <property type="entry name" value="Alpha-hydoxy_acid_DH_FMN"/>
</dbReference>
<evidence type="ECO:0000256" key="3">
    <source>
        <dbReference type="ARBA" id="ARBA00022643"/>
    </source>
</evidence>
<dbReference type="InterPro" id="IPR000262">
    <property type="entry name" value="FMN-dep_DH"/>
</dbReference>
<dbReference type="Pfam" id="PF01070">
    <property type="entry name" value="FMN_dh"/>
    <property type="match status" value="1"/>
</dbReference>
<proteinExistence type="inferred from homology"/>
<feature type="binding site" evidence="7">
    <location>
        <position position="262"/>
    </location>
    <ligand>
        <name>FMN</name>
        <dbReference type="ChEBI" id="CHEBI:58210"/>
    </ligand>
</feature>
<comment type="similarity">
    <text evidence="5">Belongs to the FMN-dependent alpha-hydroxy acid dehydrogenase family.</text>
</comment>
<evidence type="ECO:0000256" key="5">
    <source>
        <dbReference type="ARBA" id="ARBA00024042"/>
    </source>
</evidence>
<feature type="binding site" evidence="7">
    <location>
        <begin position="86"/>
        <end position="88"/>
    </location>
    <ligand>
        <name>FMN</name>
        <dbReference type="ChEBI" id="CHEBI:58210"/>
    </ligand>
</feature>
<reference evidence="9 10" key="1">
    <citation type="submission" date="2014-07" db="EMBL/GenBank/DDBJ databases">
        <title>Draft genome sequence of Thalassospira profundimaris S25-3-2.</title>
        <authorList>
            <person name="Lai Q."/>
            <person name="Shao Z."/>
        </authorList>
    </citation>
    <scope>NUCLEOTIDE SEQUENCE [LARGE SCALE GENOMIC DNA]</scope>
    <source>
        <strain evidence="9 10">S25-3-2</strain>
    </source>
</reference>
<dbReference type="PROSITE" id="PS00557">
    <property type="entry name" value="FMN_HYDROXY_ACID_DH_1"/>
    <property type="match status" value="1"/>
</dbReference>
<feature type="binding site" evidence="7">
    <location>
        <position position="135"/>
    </location>
    <ligand>
        <name>FMN</name>
        <dbReference type="ChEBI" id="CHEBI:58210"/>
    </ligand>
</feature>
<dbReference type="PIRSF" id="PIRSF000138">
    <property type="entry name" value="Al-hdrx_acd_dh"/>
    <property type="match status" value="1"/>
</dbReference>
<evidence type="ECO:0000256" key="4">
    <source>
        <dbReference type="ARBA" id="ARBA00023002"/>
    </source>
</evidence>
<feature type="binding site" evidence="7">
    <location>
        <position position="33"/>
    </location>
    <ligand>
        <name>glyoxylate</name>
        <dbReference type="ChEBI" id="CHEBI:36655"/>
    </ligand>
</feature>
<feature type="binding site" evidence="7">
    <location>
        <position position="172"/>
    </location>
    <ligand>
        <name>glyoxylate</name>
        <dbReference type="ChEBI" id="CHEBI:36655"/>
    </ligand>
</feature>
<dbReference type="EMBL" id="JPWH01000009">
    <property type="protein sequence ID" value="RCK49829.1"/>
    <property type="molecule type" value="Genomic_DNA"/>
</dbReference>
<evidence type="ECO:0000259" key="8">
    <source>
        <dbReference type="PROSITE" id="PS51349"/>
    </source>
</evidence>
<dbReference type="PROSITE" id="PS51349">
    <property type="entry name" value="FMN_HYDROXY_ACID_DH_2"/>
    <property type="match status" value="1"/>
</dbReference>
<feature type="binding site" evidence="7">
    <location>
        <position position="163"/>
    </location>
    <ligand>
        <name>FMN</name>
        <dbReference type="ChEBI" id="CHEBI:58210"/>
    </ligand>
</feature>
<accession>A0A367X8Q2</accession>
<dbReference type="Proteomes" id="UP000252517">
    <property type="component" value="Unassembled WGS sequence"/>
</dbReference>
<dbReference type="InterPro" id="IPR008259">
    <property type="entry name" value="FMN_hydac_DH_AS"/>
</dbReference>
<evidence type="ECO:0000313" key="9">
    <source>
        <dbReference type="EMBL" id="RCK49829.1"/>
    </source>
</evidence>
<dbReference type="PANTHER" id="PTHR10578">
    <property type="entry name" value="S -2-HYDROXY-ACID OXIDASE-RELATED"/>
    <property type="match status" value="1"/>
</dbReference>
<feature type="binding site" evidence="7">
    <location>
        <position position="286"/>
    </location>
    <ligand>
        <name>glyoxylate</name>
        <dbReference type="ChEBI" id="CHEBI:36655"/>
    </ligand>
</feature>
<keyword evidence="3 7" id="KW-0288">FMN</keyword>
<gene>
    <name evidence="9" type="ORF">TH25_12460</name>
</gene>
<dbReference type="InterPro" id="IPR013785">
    <property type="entry name" value="Aldolase_TIM"/>
</dbReference>
<dbReference type="GO" id="GO:0005886">
    <property type="term" value="C:plasma membrane"/>
    <property type="evidence" value="ECO:0007669"/>
    <property type="project" value="TreeGrafter"/>
</dbReference>
<feature type="binding site" evidence="7">
    <location>
        <begin position="339"/>
        <end position="340"/>
    </location>
    <ligand>
        <name>FMN</name>
        <dbReference type="ChEBI" id="CHEBI:58210"/>
    </ligand>
</feature>
<name>A0A367X8Q2_9PROT</name>
<keyword evidence="2 7" id="KW-0285">Flavoprotein</keyword>
<evidence type="ECO:0000313" key="10">
    <source>
        <dbReference type="Proteomes" id="UP000252517"/>
    </source>
</evidence>
<evidence type="ECO:0000256" key="7">
    <source>
        <dbReference type="PIRSR" id="PIRSR000138-2"/>
    </source>
</evidence>
<dbReference type="GO" id="GO:0004459">
    <property type="term" value="F:L-lactate dehydrogenase (NAD+) activity"/>
    <property type="evidence" value="ECO:0007669"/>
    <property type="project" value="TreeGrafter"/>
</dbReference>
<dbReference type="GO" id="GO:0009060">
    <property type="term" value="P:aerobic respiration"/>
    <property type="evidence" value="ECO:0007669"/>
    <property type="project" value="TreeGrafter"/>
</dbReference>
<dbReference type="PANTHER" id="PTHR10578:SF107">
    <property type="entry name" value="2-HYDROXYACID OXIDASE 1"/>
    <property type="match status" value="1"/>
</dbReference>
<protein>
    <submittedName>
        <fullName evidence="9">(S)-2-hydroxy-acid oxidase</fullName>
    </submittedName>
</protein>
<evidence type="ECO:0000256" key="2">
    <source>
        <dbReference type="ARBA" id="ARBA00022630"/>
    </source>
</evidence>
<comment type="caution">
    <text evidence="9">The sequence shown here is derived from an EMBL/GenBank/DDBJ whole genome shotgun (WGS) entry which is preliminary data.</text>
</comment>
<evidence type="ECO:0000256" key="1">
    <source>
        <dbReference type="ARBA" id="ARBA00001917"/>
    </source>
</evidence>
<feature type="binding site" evidence="7">
    <location>
        <begin position="316"/>
        <end position="320"/>
    </location>
    <ligand>
        <name>FMN</name>
        <dbReference type="ChEBI" id="CHEBI:58210"/>
    </ligand>
</feature>
<feature type="active site" description="Proton acceptor" evidence="6">
    <location>
        <position position="286"/>
    </location>
</feature>
<feature type="binding site" evidence="7">
    <location>
        <position position="115"/>
    </location>
    <ligand>
        <name>FMN</name>
        <dbReference type="ChEBI" id="CHEBI:58210"/>
    </ligand>
</feature>
<feature type="binding site" evidence="7">
    <location>
        <position position="284"/>
    </location>
    <ligand>
        <name>FMN</name>
        <dbReference type="ChEBI" id="CHEBI:58210"/>
    </ligand>
</feature>
<dbReference type="CDD" id="cd02809">
    <property type="entry name" value="alpha_hydroxyacid_oxid_FMN"/>
    <property type="match status" value="1"/>
</dbReference>
<feature type="domain" description="FMN hydroxy acid dehydrogenase" evidence="8">
    <location>
        <begin position="7"/>
        <end position="388"/>
    </location>
</feature>
<comment type="cofactor">
    <cofactor evidence="1">
        <name>FMN</name>
        <dbReference type="ChEBI" id="CHEBI:58210"/>
    </cofactor>
</comment>
<dbReference type="GO" id="GO:0010181">
    <property type="term" value="F:FMN binding"/>
    <property type="evidence" value="ECO:0007669"/>
    <property type="project" value="InterPro"/>
</dbReference>
<sequence>MRQRLFRPMTNFLCLDDYEAAARSRLPHPLYTYISSAAETSASLHDNRAAFHKWGFVPRVLRGVSERHISASLFSKTYAAPFGIAPMGIAALMAYDGDNALAQAAGEQNIPMILSGSSLTRMEEVYQTNPDCWFQAYLPGEEDKIRDLVARVARTGFHTLVITVDTAVLANRENNIRAGFSTPLRFTPKVLWQFGTHPGWVFGTFARTLLGKGMPHFENSYATRSAPIMSRNVARDFGRKDHLNLDHLKLIRDQWQGKLVVKGVLAGPDIQEIAALGCDGIILSNHGGRQLDGTVSPLRVLSGAVTAAGNIPVMIDGGFRRGTDVIKAIALGASFVFIGRPFLYAAVADGLNGVGNAIEIMKSELHRDMGLLGKRTIDELTPDILMQL</sequence>
<feature type="binding site" evidence="7">
    <location>
        <position position="289"/>
    </location>
    <ligand>
        <name>glyoxylate</name>
        <dbReference type="ChEBI" id="CHEBI:36655"/>
    </ligand>
</feature>
<dbReference type="SUPFAM" id="SSF51395">
    <property type="entry name" value="FMN-linked oxidoreductases"/>
    <property type="match status" value="1"/>
</dbReference>
<feature type="binding site" evidence="7">
    <location>
        <position position="137"/>
    </location>
    <ligand>
        <name>glyoxylate</name>
        <dbReference type="ChEBI" id="CHEBI:36655"/>
    </ligand>
</feature>
<dbReference type="AlphaFoldDB" id="A0A367X8Q2"/>